<proteinExistence type="predicted"/>
<dbReference type="RefSeq" id="WP_320944024.1">
    <property type="nucleotide sequence ID" value="NZ_BAABEU010000007.1"/>
</dbReference>
<evidence type="ECO:0000313" key="1">
    <source>
        <dbReference type="EMBL" id="WPR91323.1"/>
    </source>
</evidence>
<dbReference type="Proteomes" id="UP001323798">
    <property type="component" value="Chromosome"/>
</dbReference>
<keyword evidence="2" id="KW-1185">Reference proteome</keyword>
<evidence type="ECO:0000313" key="2">
    <source>
        <dbReference type="Proteomes" id="UP001323798"/>
    </source>
</evidence>
<gene>
    <name evidence="1" type="ORF">SM116_08620</name>
</gene>
<name>A0ABZ0STZ2_9MICO</name>
<sequence length="600" mass="61762">MAGALAVAGLTGCTQSTPAAKPGVLVAHVKGQDKTVAVTAPKLDDTSIADLKSITDLGPVAVGVPVHLGVDGGLPKAGATISKTYAKPLPNGAAATFIWWDPTAGAWEAVPSELSKDRRVLTAHVEHFSIWDDLVAGSAGAISAVTSAAKSAGQSVSNVIKIVGQGVSAANKAISNAVQSGADALFYGAGEVLSTRADAPQCTGGNPDWVESAVFIQDYQTNPLRFCVGSDSAGNVVVKAAANRAYAFPYTLAVAPVSEEGEALGFKKALDSAVDLDKDIANSVATLTNGGRLILPGETASFTFSQDAIAALKDPAVLSASEPNLVTWLMAELTSMLVKYGISLDTSYVSAVLKLATCARDYMDVKDLGSLAKVASSCADASIGQDVLTNYLKLQGAAGSALDAAKKVMDKIGICLIFISAGFDAVTYGTDSQLPSSARTVNITAKPFPAYGHWVIDSTGIGPIKLNKTSYSQFSSFLAKTWQQPMCGQITAYAAAGVPKGGASGWEVYGTGVKDGPYTELDLITFDTSKVVNAPRTASGITLGTKESVLAGMGLTSTPTVLEPGMQYSWTENGTPMLAVAHNGVVDIIAVNLALWYGDC</sequence>
<reference evidence="1 2" key="1">
    <citation type="submission" date="2023-11" db="EMBL/GenBank/DDBJ databases">
        <title>Genome sequence of Microbacterium rhizosphaerae KACC 19337.</title>
        <authorList>
            <person name="Choi H."/>
            <person name="Kim S."/>
            <person name="Kim Y."/>
            <person name="Kwon S.-W."/>
            <person name="Heo J."/>
        </authorList>
    </citation>
    <scope>NUCLEOTIDE SEQUENCE [LARGE SCALE GENOMIC DNA]</scope>
    <source>
        <strain evidence="1 2">KACC 19337</strain>
    </source>
</reference>
<protein>
    <submittedName>
        <fullName evidence="1">Uncharacterized protein</fullName>
    </submittedName>
</protein>
<organism evidence="1 2">
    <name type="scientific">Microbacterium rhizosphaerae</name>
    <dbReference type="NCBI Taxonomy" id="1678237"/>
    <lineage>
        <taxon>Bacteria</taxon>
        <taxon>Bacillati</taxon>
        <taxon>Actinomycetota</taxon>
        <taxon>Actinomycetes</taxon>
        <taxon>Micrococcales</taxon>
        <taxon>Microbacteriaceae</taxon>
        <taxon>Microbacterium</taxon>
    </lineage>
</organism>
<accession>A0ABZ0STZ2</accession>
<dbReference type="EMBL" id="CP139368">
    <property type="protein sequence ID" value="WPR91323.1"/>
    <property type="molecule type" value="Genomic_DNA"/>
</dbReference>